<evidence type="ECO:0000256" key="1">
    <source>
        <dbReference type="SAM" id="MobiDB-lite"/>
    </source>
</evidence>
<organism evidence="3">
    <name type="scientific">Methanobacterium formicicum</name>
    <dbReference type="NCBI Taxonomy" id="2162"/>
    <lineage>
        <taxon>Archaea</taxon>
        <taxon>Methanobacteriati</taxon>
        <taxon>Methanobacteriota</taxon>
        <taxon>Methanomada group</taxon>
        <taxon>Methanobacteria</taxon>
        <taxon>Methanobacteriales</taxon>
        <taxon>Methanobacteriaceae</taxon>
        <taxon>Methanobacterium</taxon>
    </lineage>
</organism>
<name>A0A090I4M0_METFO</name>
<proteinExistence type="predicted"/>
<dbReference type="RefSeq" id="WP_048073425.1">
    <property type="nucleotide sequence ID" value="NZ_JARVXG010000048.1"/>
</dbReference>
<feature type="compositionally biased region" description="Polar residues" evidence="1">
    <location>
        <begin position="1"/>
        <end position="15"/>
    </location>
</feature>
<sequence length="452" mass="49592">MTENRLQSKQGTYTLENPGKHTLEAPRFSCSLAGAYGTTLGIRGGIPILHSGAGCGVGQLFGTLYAGGQGAGGNEGGTSTPCSCLVEDHVIFGGEKKLRNLIQSTTEIFNGELFVVISGCVPSLIGDDVDAVVSEFRDKVPIVHVNAPGFSGNSYEGYELFFEAIIDQLLTEKPKKKKLVNIFGVVPYNHVFWKGELPTVKKLLANIGVEANIIFTEENGLSNIQQIPAAEYNIVLSPWNGHRIVKKLEKQFGTPFITFPSVPVGAKQTGEFLRTVAEKLKVPSKKVEEVIAREENWTYRYMEYPGDAIILVRPHSYFAVAADSNTAIGITKFLTNEIGYLPDIVQITDNPPEEYQEIIAKEILDNIDTVVKPEIVFESDTYKIRKNLEDRPFQFLFSSSLEAPTAMEDFGALHITTAFPVFNKSVLVHNYAGYDGGLRLVEDVVSSFVGPL</sequence>
<dbReference type="SUPFAM" id="SSF53807">
    <property type="entry name" value="Helical backbone' metal receptor"/>
    <property type="match status" value="1"/>
</dbReference>
<protein>
    <submittedName>
        <fullName evidence="3">Oxidoreductase/nitrogenase component 1</fullName>
    </submittedName>
</protein>
<dbReference type="EMBL" id="LN515531">
    <property type="protein sequence ID" value="CEA14383.1"/>
    <property type="molecule type" value="Genomic_DNA"/>
</dbReference>
<dbReference type="PANTHER" id="PTHR42956">
    <property type="entry name" value="NITROGENASE IRON-MOLYBDENUM COFACTOR BIOSYNTHESIS PROTEIN NIFE"/>
    <property type="match status" value="1"/>
</dbReference>
<reference evidence="3" key="1">
    <citation type="submission" date="2014-08" db="EMBL/GenBank/DDBJ databases">
        <authorList>
            <person name="Wibberg D."/>
        </authorList>
    </citation>
    <scope>NUCLEOTIDE SEQUENCE</scope>
</reference>
<dbReference type="AlphaFoldDB" id="A0A090I4M0"/>
<dbReference type="Gene3D" id="3.40.50.1980">
    <property type="entry name" value="Nitrogenase molybdenum iron protein domain"/>
    <property type="match status" value="3"/>
</dbReference>
<dbReference type="PATRIC" id="fig|2162.9.peg.2126"/>
<feature type="domain" description="Nitrogenase/oxidoreductase component 1" evidence="2">
    <location>
        <begin position="30"/>
        <end position="446"/>
    </location>
</feature>
<dbReference type="InterPro" id="IPR000510">
    <property type="entry name" value="Nase/OxRdtase_comp1"/>
</dbReference>
<evidence type="ECO:0000259" key="2">
    <source>
        <dbReference type="Pfam" id="PF00148"/>
    </source>
</evidence>
<accession>A0A090I4M0</accession>
<dbReference type="KEGG" id="mfi:DSM1535_2060"/>
<dbReference type="PANTHER" id="PTHR42956:SF1">
    <property type="entry name" value="NITROGENASE IRON-MOLYBDENUM COFACTOR BIOSYNTHESIS PROTEIN NIFE"/>
    <property type="match status" value="1"/>
</dbReference>
<evidence type="ECO:0000313" key="3">
    <source>
        <dbReference type="EMBL" id="CEA14383.1"/>
    </source>
</evidence>
<dbReference type="Pfam" id="PF00148">
    <property type="entry name" value="Oxidored_nitro"/>
    <property type="match status" value="1"/>
</dbReference>
<dbReference type="InterPro" id="IPR049939">
    <property type="entry name" value="NifE-like"/>
</dbReference>
<gene>
    <name evidence="3" type="ORF">DSM1535_2060</name>
</gene>
<dbReference type="GO" id="GO:0016491">
    <property type="term" value="F:oxidoreductase activity"/>
    <property type="evidence" value="ECO:0007669"/>
    <property type="project" value="InterPro"/>
</dbReference>
<feature type="region of interest" description="Disordered" evidence="1">
    <location>
        <begin position="1"/>
        <end position="20"/>
    </location>
</feature>